<gene>
    <name evidence="1" type="ORF">HALLA_00655</name>
</gene>
<keyword evidence="2" id="KW-1185">Reference proteome</keyword>
<evidence type="ECO:0000313" key="2">
    <source>
        <dbReference type="Proteomes" id="UP000019024"/>
    </source>
</evidence>
<sequence length="52" mass="5852">MATMNDTQTPRLPGIRTLKGAVVLGSSDDDTLSWLLVDDIFVCWYFESEIDD</sequence>
<dbReference type="EMBL" id="CP007057">
    <property type="protein sequence ID" value="AHG01834.1"/>
    <property type="molecule type" value="Genomic_DNA"/>
</dbReference>
<dbReference type="AlphaFoldDB" id="W0JTD9"/>
<keyword evidence="1" id="KW-0614">Plasmid</keyword>
<dbReference type="Proteomes" id="UP000019024">
    <property type="component" value="Plasmid unnamed2"/>
</dbReference>
<geneLocation type="plasmid" evidence="2">
    <name>2</name>
</geneLocation>
<reference evidence="1 2" key="1">
    <citation type="submission" date="2014-01" db="EMBL/GenBank/DDBJ databases">
        <authorList>
            <consortium name="DOE Joint Genome Institute"/>
            <person name="Anderson I."/>
            <person name="Huntemann M."/>
            <person name="Han J."/>
            <person name="Chen A."/>
            <person name="Kyrpides N."/>
            <person name="Mavromatis K."/>
            <person name="Markowitz V."/>
            <person name="Palaniappan K."/>
            <person name="Ivanova N."/>
            <person name="Schaumberg A."/>
            <person name="Pati A."/>
            <person name="Liolios K."/>
            <person name="Nordberg H.P."/>
            <person name="Cantor M.N."/>
            <person name="Hua S.X."/>
            <person name="Woyke T."/>
        </authorList>
    </citation>
    <scope>NUCLEOTIDE SEQUENCE [LARGE SCALE GENOMIC DNA]</scope>
    <source>
        <strain evidence="1 2">XH-48</strain>
        <plasmid evidence="2">2</plasmid>
    </source>
</reference>
<proteinExistence type="predicted"/>
<name>W0JTD9_9EURY</name>
<accession>W0JTD9</accession>
<evidence type="ECO:0000313" key="1">
    <source>
        <dbReference type="EMBL" id="AHG01834.1"/>
    </source>
</evidence>
<organism evidence="1 2">
    <name type="scientific">Halostagnicola larsenii XH-48</name>
    <dbReference type="NCBI Taxonomy" id="797299"/>
    <lineage>
        <taxon>Archaea</taxon>
        <taxon>Methanobacteriati</taxon>
        <taxon>Methanobacteriota</taxon>
        <taxon>Stenosarchaea group</taxon>
        <taxon>Halobacteria</taxon>
        <taxon>Halobacteriales</taxon>
        <taxon>Natrialbaceae</taxon>
        <taxon>Halostagnicola</taxon>
    </lineage>
</organism>
<dbReference type="HOGENOM" id="CLU_3075205_0_0_2"/>
<dbReference type="KEGG" id="hlr:HALLA_00655"/>
<protein>
    <submittedName>
        <fullName evidence="1">Uncharacterized protein</fullName>
    </submittedName>
</protein>